<comment type="subcellular location">
    <subcellularLocation>
        <location evidence="12">Plastid</location>
        <location evidence="12">Chloroplast inner membrane</location>
        <topology evidence="12">Single-pass membrane protein</topology>
    </subcellularLocation>
</comment>
<evidence type="ECO:0000259" key="16">
    <source>
        <dbReference type="SMART" id="SM00727"/>
    </source>
</evidence>
<dbReference type="SMART" id="SM00727">
    <property type="entry name" value="STI1"/>
    <property type="match status" value="2"/>
</dbReference>
<dbReference type="PANTHER" id="PTHR47296">
    <property type="entry name" value="PROTEIN TIC 40, CHLOROPLASTIC"/>
    <property type="match status" value="1"/>
</dbReference>
<keyword evidence="4" id="KW-0812">Transmembrane</keyword>
<keyword evidence="3" id="KW-0934">Plastid</keyword>
<dbReference type="Proteomes" id="UP000823388">
    <property type="component" value="Chromosome 7K"/>
</dbReference>
<comment type="caution">
    <text evidence="17">The sequence shown here is derived from an EMBL/GenBank/DDBJ whole genome shotgun (WGS) entry which is preliminary data.</text>
</comment>
<evidence type="ECO:0000256" key="12">
    <source>
        <dbReference type="ARBA" id="ARBA00060470"/>
    </source>
</evidence>
<feature type="region of interest" description="Disordered" evidence="15">
    <location>
        <begin position="81"/>
        <end position="102"/>
    </location>
</feature>
<reference evidence="17" key="1">
    <citation type="submission" date="2020-05" db="EMBL/GenBank/DDBJ databases">
        <title>WGS assembly of Panicum virgatum.</title>
        <authorList>
            <person name="Lovell J.T."/>
            <person name="Jenkins J."/>
            <person name="Shu S."/>
            <person name="Juenger T.E."/>
            <person name="Schmutz J."/>
        </authorList>
    </citation>
    <scope>NUCLEOTIDE SEQUENCE</scope>
    <source>
        <strain evidence="17">AP13</strain>
    </source>
</reference>
<organism evidence="17 18">
    <name type="scientific">Panicum virgatum</name>
    <name type="common">Blackwell switchgrass</name>
    <dbReference type="NCBI Taxonomy" id="38727"/>
    <lineage>
        <taxon>Eukaryota</taxon>
        <taxon>Viridiplantae</taxon>
        <taxon>Streptophyta</taxon>
        <taxon>Embryophyta</taxon>
        <taxon>Tracheophyta</taxon>
        <taxon>Spermatophyta</taxon>
        <taxon>Magnoliopsida</taxon>
        <taxon>Liliopsida</taxon>
        <taxon>Poales</taxon>
        <taxon>Poaceae</taxon>
        <taxon>PACMAD clade</taxon>
        <taxon>Panicoideae</taxon>
        <taxon>Panicodae</taxon>
        <taxon>Paniceae</taxon>
        <taxon>Panicinae</taxon>
        <taxon>Panicum</taxon>
        <taxon>Panicum sect. Hiantes</taxon>
    </lineage>
</organism>
<feature type="compositionally biased region" description="Basic and acidic residues" evidence="15">
    <location>
        <begin position="242"/>
        <end position="257"/>
    </location>
</feature>
<protein>
    <recommendedName>
        <fullName evidence="13">Protein TIC 40, chloroplastic</fullName>
    </recommendedName>
    <alternativeName>
        <fullName evidence="14">Translocon at the inner envelope membrane of chloroplasts 40</fullName>
    </alternativeName>
</protein>
<evidence type="ECO:0000256" key="5">
    <source>
        <dbReference type="ARBA" id="ARBA00022737"/>
    </source>
</evidence>
<evidence type="ECO:0000256" key="7">
    <source>
        <dbReference type="ARBA" id="ARBA00022927"/>
    </source>
</evidence>
<evidence type="ECO:0000313" key="18">
    <source>
        <dbReference type="Proteomes" id="UP000823388"/>
    </source>
</evidence>
<feature type="region of interest" description="Disordered" evidence="15">
    <location>
        <begin position="148"/>
        <end position="189"/>
    </location>
</feature>
<evidence type="ECO:0000256" key="13">
    <source>
        <dbReference type="ARBA" id="ARBA00070821"/>
    </source>
</evidence>
<feature type="domain" description="STI1" evidence="16">
    <location>
        <begin position="377"/>
        <end position="416"/>
    </location>
</feature>
<dbReference type="GO" id="GO:0009658">
    <property type="term" value="P:chloroplast organization"/>
    <property type="evidence" value="ECO:0007669"/>
    <property type="project" value="TreeGrafter"/>
</dbReference>
<proteinExistence type="predicted"/>
<evidence type="ECO:0000256" key="15">
    <source>
        <dbReference type="SAM" id="MobiDB-lite"/>
    </source>
</evidence>
<dbReference type="AlphaFoldDB" id="A0A8T0QB43"/>
<comment type="function">
    <text evidence="11">Involved in protein precursor import into chloroplasts. Part of the motor complex consisting of a co-chaperone (TIC40) and a chaperone (HSP93) associated with the import channel (TIC110). Causes the release of bound transit peptides from TIC110 and stimulates ATP hydrolysis by HSP93. Involved in reinsertion of proteins from the chloroplast stroma into the inner membrane.</text>
</comment>
<gene>
    <name evidence="17" type="ORF">PVAP13_7KG164200</name>
</gene>
<keyword evidence="18" id="KW-1185">Reference proteome</keyword>
<keyword evidence="8" id="KW-0809">Transit peptide</keyword>
<dbReference type="FunFam" id="1.10.260.100:FF:000008">
    <property type="entry name" value="Protein TIC 40, chloroplastic"/>
    <property type="match status" value="1"/>
</dbReference>
<dbReference type="OrthoDB" id="533763at2759"/>
<feature type="compositionally biased region" description="Low complexity" evidence="15">
    <location>
        <begin position="149"/>
        <end position="161"/>
    </location>
</feature>
<keyword evidence="1" id="KW-0813">Transport</keyword>
<keyword evidence="5" id="KW-0677">Repeat</keyword>
<feature type="region of interest" description="Disordered" evidence="15">
    <location>
        <begin position="231"/>
        <end position="286"/>
    </location>
</feature>
<keyword evidence="7" id="KW-0653">Protein transport</keyword>
<dbReference type="GO" id="GO:0009535">
    <property type="term" value="C:chloroplast thylakoid membrane"/>
    <property type="evidence" value="ECO:0007669"/>
    <property type="project" value="TreeGrafter"/>
</dbReference>
<dbReference type="GO" id="GO:0045037">
    <property type="term" value="P:protein import into chloroplast stroma"/>
    <property type="evidence" value="ECO:0007669"/>
    <property type="project" value="TreeGrafter"/>
</dbReference>
<name>A0A8T0QB43_PANVG</name>
<evidence type="ECO:0000256" key="1">
    <source>
        <dbReference type="ARBA" id="ARBA00022448"/>
    </source>
</evidence>
<keyword evidence="2" id="KW-0150">Chloroplast</keyword>
<evidence type="ECO:0000256" key="8">
    <source>
        <dbReference type="ARBA" id="ARBA00022946"/>
    </source>
</evidence>
<dbReference type="PANTHER" id="PTHR47296:SF1">
    <property type="entry name" value="PROTEIN TIC 40, CHLOROPLASTIC"/>
    <property type="match status" value="1"/>
</dbReference>
<dbReference type="GO" id="GO:0009706">
    <property type="term" value="C:chloroplast inner membrane"/>
    <property type="evidence" value="ECO:0007669"/>
    <property type="project" value="UniProtKB-SubCell"/>
</dbReference>
<dbReference type="Gene3D" id="1.10.260.100">
    <property type="match status" value="1"/>
</dbReference>
<sequence>MESLVLASSCSASPRLPASAARLRGLPAGAAPPSSAGGAAARRAARRPRLLVAVAAAAAPRGSRNGERIFEGLRAKGFASVSSSTGNENVSTGTGTGTLPPMPPPSSYIGSPVFWIGVGVALSVAFTTVSSMVKRYAMQQAFKSMMTQSPSNSFGSNSPFPFAMPPQLAPTAPSSYPYSQPKRDTSPQVATVDVLATEVESSGTSKEADVAETPKPSKKFAFVDVSPEELQQKNLQSSLETVDVKRDSTDSESKEDTEQNVPTNGAAFKPNEDAARGPTESSNSGPMLSVETIEKMMEDPAVQKMVYPYLPEEMRNPDSFKWMLQNPMYRQQLQDMLNNMGGSSPDQGDNRMLDHLKNFDLSSPEVRQQFAQVGMTPEEVVSKIMANPEVAVAFQNPKIQTAIMDCSQNPLNIVKYQNDKEVMDVFMKISQIFPQING</sequence>
<dbReference type="InterPro" id="IPR041243">
    <property type="entry name" value="STI1/HOP_DP"/>
</dbReference>
<keyword evidence="9" id="KW-1133">Transmembrane helix</keyword>
<accession>A0A8T0QB43</accession>
<dbReference type="Pfam" id="PF17830">
    <property type="entry name" value="STI1-HOP_DP"/>
    <property type="match status" value="1"/>
</dbReference>
<evidence type="ECO:0000256" key="11">
    <source>
        <dbReference type="ARBA" id="ARBA00056414"/>
    </source>
</evidence>
<evidence type="ECO:0000313" key="17">
    <source>
        <dbReference type="EMBL" id="KAG2572257.1"/>
    </source>
</evidence>
<keyword evidence="6" id="KW-1001">Plastid inner membrane</keyword>
<evidence type="ECO:0000256" key="14">
    <source>
        <dbReference type="ARBA" id="ARBA00082202"/>
    </source>
</evidence>
<evidence type="ECO:0000256" key="6">
    <source>
        <dbReference type="ARBA" id="ARBA00022780"/>
    </source>
</evidence>
<evidence type="ECO:0000256" key="3">
    <source>
        <dbReference type="ARBA" id="ARBA00022640"/>
    </source>
</evidence>
<keyword evidence="10" id="KW-0472">Membrane</keyword>
<evidence type="ECO:0000256" key="9">
    <source>
        <dbReference type="ARBA" id="ARBA00022989"/>
    </source>
</evidence>
<dbReference type="EMBL" id="CM029049">
    <property type="protein sequence ID" value="KAG2572257.1"/>
    <property type="molecule type" value="Genomic_DNA"/>
</dbReference>
<feature type="domain" description="STI1" evidence="16">
    <location>
        <begin position="299"/>
        <end position="333"/>
    </location>
</feature>
<evidence type="ECO:0000256" key="2">
    <source>
        <dbReference type="ARBA" id="ARBA00022528"/>
    </source>
</evidence>
<feature type="compositionally biased region" description="Polar residues" evidence="15">
    <location>
        <begin position="81"/>
        <end position="90"/>
    </location>
</feature>
<evidence type="ECO:0000256" key="10">
    <source>
        <dbReference type="ARBA" id="ARBA00023136"/>
    </source>
</evidence>
<dbReference type="InterPro" id="IPR006636">
    <property type="entry name" value="STI1_HS-bd"/>
</dbReference>
<evidence type="ECO:0000256" key="4">
    <source>
        <dbReference type="ARBA" id="ARBA00022692"/>
    </source>
</evidence>